<dbReference type="EMBL" id="JACHGR010000002">
    <property type="protein sequence ID" value="MBB6054723.1"/>
    <property type="molecule type" value="Genomic_DNA"/>
</dbReference>
<evidence type="ECO:0000259" key="7">
    <source>
        <dbReference type="Pfam" id="PF12793"/>
    </source>
</evidence>
<dbReference type="GO" id="GO:0003677">
    <property type="term" value="F:DNA binding"/>
    <property type="evidence" value="ECO:0007669"/>
    <property type="project" value="UniProtKB-KW"/>
</dbReference>
<dbReference type="CDD" id="cd08507">
    <property type="entry name" value="PBP2_SgrR_like"/>
    <property type="match status" value="1"/>
</dbReference>
<evidence type="ECO:0000256" key="5">
    <source>
        <dbReference type="ARBA" id="ARBA00023163"/>
    </source>
</evidence>
<sequence length="610" mass="69949">MSGRRLEQQYLKLRHHFGSQAVMTTLQELADRLFCTRRHMRNLLTQMQALGWITWQAEPGRGHRSMLQLLRSEHQLLSDKADKLLDSGQFSEAINLLGEEKQLIAPLLRAKLGYSIRADHQVLRVPYYRTMPNLYPGTPLRRSELHLVRQIFSGLTRINEEKGEVEADLAHHWRMLDPLHWRFYLRPAIQFHDGRTLSAADVIASLNRCARLPLFSHIEQISEAGALSINIRLSEPDNRLPLLLTNIEAMILPADHDARSDFASMPVGTGPYLVAENDDWHLRLKAFDHYFGYRALLDEVEILMWPDLTSSSLPAAQKSAAPSPDPNRKEKAISAETATWLSSSLSDVDYAAGLAAGFTGKPSDEFREMFLERGGYFLLCDSRSPYWQNIEQRRWLRETLSPHSLLQQLVESIRHFWVPTGSLLPSWFHCMIPGESENPFTSEHVTTGQSAVAHKPDMPVLKLAYHEQHPEYDMLTRLMAQNLAEKGVRLEITELDYTDWANGNAEVDLWLGTVNFAVPEIWNVGVWLLGTPLLRHSVSGGDPLLLDDWLRSWRNESLSSEQLMRRITGSGWLQPLFHHWMRLKGPEQAKGIHLNNLGWFDFKSTWMEPE</sequence>
<feature type="domain" description="Solute-binding protein family 5" evidence="6">
    <location>
        <begin position="164"/>
        <end position="315"/>
    </location>
</feature>
<keyword evidence="4" id="KW-0010">Activator</keyword>
<organism evidence="8 9">
    <name type="scientific">Tolumonas osonensis</name>
    <dbReference type="NCBI Taxonomy" id="675874"/>
    <lineage>
        <taxon>Bacteria</taxon>
        <taxon>Pseudomonadati</taxon>
        <taxon>Pseudomonadota</taxon>
        <taxon>Gammaproteobacteria</taxon>
        <taxon>Aeromonadales</taxon>
        <taxon>Aeromonadaceae</taxon>
        <taxon>Tolumonas</taxon>
    </lineage>
</organism>
<evidence type="ECO:0000256" key="3">
    <source>
        <dbReference type="ARBA" id="ARBA00023125"/>
    </source>
</evidence>
<comment type="caution">
    <text evidence="8">The sequence shown here is derived from an EMBL/GenBank/DDBJ whole genome shotgun (WGS) entry which is preliminary data.</text>
</comment>
<dbReference type="InterPro" id="IPR000914">
    <property type="entry name" value="SBP_5_dom"/>
</dbReference>
<dbReference type="AlphaFoldDB" id="A0A841GMK0"/>
<accession>A0A841GMK0</accession>
<dbReference type="PANTHER" id="PTHR30290:SF72">
    <property type="entry name" value="HTH-TYPE TRANSCRIPTIONAL REGULATOR SGRR"/>
    <property type="match status" value="1"/>
</dbReference>
<evidence type="ECO:0000256" key="2">
    <source>
        <dbReference type="ARBA" id="ARBA00023015"/>
    </source>
</evidence>
<keyword evidence="2" id="KW-0805">Transcription regulation</keyword>
<dbReference type="Proteomes" id="UP000585721">
    <property type="component" value="Unassembled WGS sequence"/>
</dbReference>
<reference evidence="8 9" key="1">
    <citation type="submission" date="2020-08" db="EMBL/GenBank/DDBJ databases">
        <title>Genomic Encyclopedia of Type Strains, Phase IV (KMG-IV): sequencing the most valuable type-strain genomes for metagenomic binning, comparative biology and taxonomic classification.</title>
        <authorList>
            <person name="Goeker M."/>
        </authorList>
    </citation>
    <scope>NUCLEOTIDE SEQUENCE [LARGE SCALE GENOMIC DNA]</scope>
    <source>
        <strain evidence="8 9">DSM 22975</strain>
    </source>
</reference>
<evidence type="ECO:0000313" key="9">
    <source>
        <dbReference type="Proteomes" id="UP000585721"/>
    </source>
</evidence>
<feature type="domain" description="Transcriptional regulator SgrR N-terminal HTH" evidence="7">
    <location>
        <begin position="5"/>
        <end position="118"/>
    </location>
</feature>
<evidence type="ECO:0000256" key="4">
    <source>
        <dbReference type="ARBA" id="ARBA00023159"/>
    </source>
</evidence>
<dbReference type="GO" id="GO:1904680">
    <property type="term" value="F:peptide transmembrane transporter activity"/>
    <property type="evidence" value="ECO:0007669"/>
    <property type="project" value="TreeGrafter"/>
</dbReference>
<dbReference type="PANTHER" id="PTHR30290">
    <property type="entry name" value="PERIPLASMIC BINDING COMPONENT OF ABC TRANSPORTER"/>
    <property type="match status" value="1"/>
</dbReference>
<dbReference type="InterPro" id="IPR039424">
    <property type="entry name" value="SBP_5"/>
</dbReference>
<keyword evidence="9" id="KW-1185">Reference proteome</keyword>
<dbReference type="FunFam" id="3.40.190.10:FF:000070">
    <property type="entry name" value="HTH-type transcriptional regulator SgrR"/>
    <property type="match status" value="1"/>
</dbReference>
<protein>
    <submittedName>
        <fullName evidence="8">MarR-like DNA-binding transcriptional regulator SgrR of sgrS sRNA</fullName>
    </submittedName>
</protein>
<gene>
    <name evidence="8" type="ORF">HNR75_000595</name>
</gene>
<dbReference type="Pfam" id="PF00496">
    <property type="entry name" value="SBP_bac_5"/>
    <property type="match status" value="1"/>
</dbReference>
<keyword evidence="3 8" id="KW-0238">DNA-binding</keyword>
<evidence type="ECO:0000256" key="1">
    <source>
        <dbReference type="ARBA" id="ARBA00022491"/>
    </source>
</evidence>
<keyword evidence="5" id="KW-0804">Transcription</keyword>
<keyword evidence="1" id="KW-0678">Repressor</keyword>
<name>A0A841GMK0_9GAMM</name>
<dbReference type="Pfam" id="PF12793">
    <property type="entry name" value="SgrR_N"/>
    <property type="match status" value="1"/>
</dbReference>
<dbReference type="InterPro" id="IPR025370">
    <property type="entry name" value="SgrR_HTH_N"/>
</dbReference>
<dbReference type="GO" id="GO:0015833">
    <property type="term" value="P:peptide transport"/>
    <property type="evidence" value="ECO:0007669"/>
    <property type="project" value="TreeGrafter"/>
</dbReference>
<evidence type="ECO:0000313" key="8">
    <source>
        <dbReference type="EMBL" id="MBB6054723.1"/>
    </source>
</evidence>
<evidence type="ECO:0000259" key="6">
    <source>
        <dbReference type="Pfam" id="PF00496"/>
    </source>
</evidence>
<dbReference type="SUPFAM" id="SSF53850">
    <property type="entry name" value="Periplasmic binding protein-like II"/>
    <property type="match status" value="1"/>
</dbReference>
<dbReference type="RefSeq" id="WP_188025533.1">
    <property type="nucleotide sequence ID" value="NZ_JACHGR010000002.1"/>
</dbReference>
<dbReference type="Gene3D" id="3.40.190.10">
    <property type="entry name" value="Periplasmic binding protein-like II"/>
    <property type="match status" value="1"/>
</dbReference>
<proteinExistence type="predicted"/>